<feature type="domain" description="Helicase C-terminal" evidence="6">
    <location>
        <begin position="590"/>
        <end position="766"/>
    </location>
</feature>
<gene>
    <name evidence="7" type="ORF">CN307_22735</name>
</gene>
<dbReference type="EMBL" id="NTRR01000039">
    <property type="protein sequence ID" value="PFE10889.1"/>
    <property type="molecule type" value="Genomic_DNA"/>
</dbReference>
<dbReference type="GO" id="GO:0005524">
    <property type="term" value="F:ATP binding"/>
    <property type="evidence" value="ECO:0007669"/>
    <property type="project" value="UniProtKB-KW"/>
</dbReference>
<organism evidence="7 8">
    <name type="scientific">Bacillus cereus</name>
    <dbReference type="NCBI Taxonomy" id="1396"/>
    <lineage>
        <taxon>Bacteria</taxon>
        <taxon>Bacillati</taxon>
        <taxon>Bacillota</taxon>
        <taxon>Bacilli</taxon>
        <taxon>Bacillales</taxon>
        <taxon>Bacillaceae</taxon>
        <taxon>Bacillus</taxon>
        <taxon>Bacillus cereus group</taxon>
    </lineage>
</organism>
<dbReference type="Proteomes" id="UP000220032">
    <property type="component" value="Unassembled WGS sequence"/>
</dbReference>
<dbReference type="InterPro" id="IPR014001">
    <property type="entry name" value="Helicase_ATP-bd"/>
</dbReference>
<evidence type="ECO:0000259" key="6">
    <source>
        <dbReference type="PROSITE" id="PS51194"/>
    </source>
</evidence>
<dbReference type="Pfam" id="PF00270">
    <property type="entry name" value="DEAD"/>
    <property type="match status" value="1"/>
</dbReference>
<evidence type="ECO:0000256" key="2">
    <source>
        <dbReference type="ARBA" id="ARBA00022801"/>
    </source>
</evidence>
<dbReference type="SMART" id="SM00490">
    <property type="entry name" value="HELICc"/>
    <property type="match status" value="1"/>
</dbReference>
<dbReference type="SUPFAM" id="SSF52540">
    <property type="entry name" value="P-loop containing nucleoside triphosphate hydrolases"/>
    <property type="match status" value="1"/>
</dbReference>
<dbReference type="InterPro" id="IPR027417">
    <property type="entry name" value="P-loop_NTPase"/>
</dbReference>
<keyword evidence="2" id="KW-0378">Hydrolase</keyword>
<accession>A0A2A8ZUL5</accession>
<dbReference type="Gene3D" id="3.40.50.300">
    <property type="entry name" value="P-loop containing nucleotide triphosphate hydrolases"/>
    <property type="match status" value="2"/>
</dbReference>
<evidence type="ECO:0000313" key="7">
    <source>
        <dbReference type="EMBL" id="PFE10889.1"/>
    </source>
</evidence>
<comment type="caution">
    <text evidence="7">The sequence shown here is derived from an EMBL/GenBank/DDBJ whole genome shotgun (WGS) entry which is preliminary data.</text>
</comment>
<dbReference type="InterPro" id="IPR050474">
    <property type="entry name" value="Hel308_SKI2-like"/>
</dbReference>
<dbReference type="PROSITE" id="PS51192">
    <property type="entry name" value="HELICASE_ATP_BIND_1"/>
    <property type="match status" value="1"/>
</dbReference>
<dbReference type="InterPro" id="IPR001650">
    <property type="entry name" value="Helicase_C-like"/>
</dbReference>
<dbReference type="RefSeq" id="WP_098343412.1">
    <property type="nucleotide sequence ID" value="NZ_NTRR01000039.1"/>
</dbReference>
<evidence type="ECO:0000256" key="4">
    <source>
        <dbReference type="ARBA" id="ARBA00022840"/>
    </source>
</evidence>
<dbReference type="PROSITE" id="PS51194">
    <property type="entry name" value="HELICASE_CTER"/>
    <property type="match status" value="1"/>
</dbReference>
<evidence type="ECO:0000256" key="1">
    <source>
        <dbReference type="ARBA" id="ARBA00022741"/>
    </source>
</evidence>
<dbReference type="SMART" id="SM00487">
    <property type="entry name" value="DEXDc"/>
    <property type="match status" value="1"/>
</dbReference>
<dbReference type="InterPro" id="IPR011545">
    <property type="entry name" value="DEAD/DEAH_box_helicase_dom"/>
</dbReference>
<dbReference type="GO" id="GO:0016787">
    <property type="term" value="F:hydrolase activity"/>
    <property type="evidence" value="ECO:0007669"/>
    <property type="project" value="UniProtKB-KW"/>
</dbReference>
<feature type="domain" description="Helicase ATP-binding" evidence="5">
    <location>
        <begin position="282"/>
        <end position="477"/>
    </location>
</feature>
<keyword evidence="3 7" id="KW-0347">Helicase</keyword>
<reference evidence="7 8" key="1">
    <citation type="submission" date="2017-09" db="EMBL/GenBank/DDBJ databases">
        <title>Large-scale bioinformatics analysis of Bacillus genomes uncovers conserved roles of natural products in bacterial physiology.</title>
        <authorList>
            <consortium name="Agbiome Team Llc"/>
            <person name="Bleich R.M."/>
            <person name="Grubbs K.J."/>
            <person name="Santa Maria K.C."/>
            <person name="Allen S.E."/>
            <person name="Farag S."/>
            <person name="Shank E.A."/>
            <person name="Bowers A."/>
        </authorList>
    </citation>
    <scope>NUCLEOTIDE SEQUENCE [LARGE SCALE GENOMIC DNA]</scope>
    <source>
        <strain evidence="7 8">AFS022681</strain>
    </source>
</reference>
<evidence type="ECO:0000256" key="3">
    <source>
        <dbReference type="ARBA" id="ARBA00022806"/>
    </source>
</evidence>
<dbReference type="GO" id="GO:0003676">
    <property type="term" value="F:nucleic acid binding"/>
    <property type="evidence" value="ECO:0007669"/>
    <property type="project" value="InterPro"/>
</dbReference>
<dbReference type="AlphaFoldDB" id="A0A2A8ZUL5"/>
<sequence>MNEEYFIQEFYQKIINEMADEKLPPNFAKLYSQYTRIKMNQPSLKGWHKNEFTDRLNDAINLIDAGLFNKEIGGKDWQEPIKRGGELLEWLSHPELNKEKLPLRLLSAAAYQLGGYPALSMGLLNSSSSDTYESKILKSLLKGNFPGLFEEIVNYWVIRKDKDESFEGRQFINIKVIDEVVSVLGVLLAYMRWGDDARLTRAVEKFDALSNIMLDGNNAYSWLVSKLSVEVIREYINNSLRNNVKGLYNNSLESGREEFERYINNNYTAGKSLAWHSQIKGIERLKTGESFALCTPTGSGKTTIAELAIIQSLFGEHRLEKTLDAAPIVMYLVPSRALATEVEAKLSKVLRNIGKHGVKVTGLYGGTDWGPTDAWITSNDPTVLICTYEKGEALLRFLGPLFLERLSLIVIDEAHSVQFDGRYETLVTADNRSLRLEILANRLISNLSNKKVIALSAVADGGNQELSNWISGKTNSVPEVTPYRSTRQLIGRLEWAKSGYFEIRYDLLNGKDLNFSAEEQDNVPYIQKPFDEFPIGYESLPKKYTSHGIVKRQRPYLFWSALQLAKPDNDGKNHSVLISITQHINGYAEDFVHFFEKLLKNKELPYFFKPPTEHNLKKIWDRCLNSCEDYFGRDSYEYKLLNFGVVVHHGNMPGVMARLLVEIIEKRIVHVVLATSTLSEGVNLPFETVIIPTVMRGQDAFSISEFKNLVGRAGRPGVGTEGKSLVLLENKPSDWGASNVKEKYFDLINLLKVTTKEKDIRPKSPLGELLKHLIEGWIELSDSTSENEFLEWLEYSRPLSLNESGIPAEERLDTLDGILLSTIVEYEQTKDSLGSRAELEEYLRKTWSSSYANFVNAHNEGLKTLEKCFYLRGGAIVEHIYPDSSYRRQLYRTSLPPRYAKQLIGYYEDIRKHLEQGFDYNNFTIEEKLNYIISVIEQITKLKKFEIPDGLGRGSRLCTWKEILHWWLYPDTAKKKPNPKEISKWIKFVKKNFEYIFNWGLGSFISLTMDKVYDGMLMETSIEKWPDLELPWIVFWLKELIVWGTIDPVVSCILSHGIRHTRIDAIDLAKDYYENHKGLAGNDEIINASLIKEWVESHYDITNRLSKKMVFQIKVNLTRDFNNSFKEKWHVIPLKKKDSIEWIDPAGFKLAVSDIPDLWQDSLFNLNDFILDSKNSIVSRVTYV</sequence>
<proteinExistence type="predicted"/>
<dbReference type="PANTHER" id="PTHR47961">
    <property type="entry name" value="DNA POLYMERASE THETA, PUTATIVE (AFU_ORTHOLOGUE AFUA_1G05260)-RELATED"/>
    <property type="match status" value="1"/>
</dbReference>
<dbReference type="GO" id="GO:0004386">
    <property type="term" value="F:helicase activity"/>
    <property type="evidence" value="ECO:0007669"/>
    <property type="project" value="UniProtKB-KW"/>
</dbReference>
<evidence type="ECO:0000313" key="8">
    <source>
        <dbReference type="Proteomes" id="UP000220032"/>
    </source>
</evidence>
<keyword evidence="1" id="KW-0547">Nucleotide-binding</keyword>
<dbReference type="PANTHER" id="PTHR47961:SF6">
    <property type="entry name" value="DNA-DIRECTED DNA POLYMERASE"/>
    <property type="match status" value="1"/>
</dbReference>
<keyword evidence="4" id="KW-0067">ATP-binding</keyword>
<evidence type="ECO:0000259" key="5">
    <source>
        <dbReference type="PROSITE" id="PS51192"/>
    </source>
</evidence>
<name>A0A2A8ZUL5_BACCE</name>
<protein>
    <submittedName>
        <fullName evidence="7">DEAD/DEAH box helicase</fullName>
    </submittedName>
</protein>